<comment type="caution">
    <text evidence="1">The sequence shown here is derived from an EMBL/GenBank/DDBJ whole genome shotgun (WGS) entry which is preliminary data.</text>
</comment>
<reference evidence="1 2" key="1">
    <citation type="submission" date="2024-04" db="EMBL/GenBank/DDBJ databases">
        <title>Luteolibacter sp. isolated from soil.</title>
        <authorList>
            <person name="An J."/>
        </authorList>
    </citation>
    <scope>NUCLEOTIDE SEQUENCE [LARGE SCALE GENOMIC DNA]</scope>
    <source>
        <strain evidence="1 2">Y139</strain>
    </source>
</reference>
<gene>
    <name evidence="1" type="ORF">WKV53_13700</name>
</gene>
<sequence>MWRYLLVFVLCAIGGGLLGRTSGPAASGDSAHSQAEVDVGKVSRREVAAKWRKEDFQRAATEENAAIKAGSYDRYGKLWATWTDAEIRAALDAGVVDPECLTPNGSGAGVMDSLIRELLKRDTDAVVAWFDGIAYQGAKKRFIYTLPYAWPEARAAAGLDFLRSHRSDFPGGTSWAIVAKNIQASAGQGPAGVEAMLKTLKEEGFGLDFQNELHFPAGFDYRGLLEGEVWQGLDKGGVRDSMVRAFRQEDPERAFEWLLEKQGVAGIGLTGWYGGDSGPERMAWLGKKIEALDAGQQAEFFKAMQGEWMRIPDAFVASFAKEVRTPAMRELLRTAMVQQIYVGNARSSLNSLEALGEPEERLRALEEATPGEVFAGRHRPLSPENEAFIRSKLASWNADEARIQAIVDQLKK</sequence>
<evidence type="ECO:0000313" key="2">
    <source>
        <dbReference type="Proteomes" id="UP001371305"/>
    </source>
</evidence>
<evidence type="ECO:0000313" key="1">
    <source>
        <dbReference type="EMBL" id="MEK7951565.1"/>
    </source>
</evidence>
<organism evidence="1 2">
    <name type="scientific">Luteolibacter soli</name>
    <dbReference type="NCBI Taxonomy" id="3135280"/>
    <lineage>
        <taxon>Bacteria</taxon>
        <taxon>Pseudomonadati</taxon>
        <taxon>Verrucomicrobiota</taxon>
        <taxon>Verrucomicrobiia</taxon>
        <taxon>Verrucomicrobiales</taxon>
        <taxon>Verrucomicrobiaceae</taxon>
        <taxon>Luteolibacter</taxon>
    </lineage>
</organism>
<evidence type="ECO:0008006" key="3">
    <source>
        <dbReference type="Google" id="ProtNLM"/>
    </source>
</evidence>
<name>A0ABU9AUZ1_9BACT</name>
<dbReference type="RefSeq" id="WP_341405182.1">
    <property type="nucleotide sequence ID" value="NZ_JBBUKT010000005.1"/>
</dbReference>
<protein>
    <recommendedName>
        <fullName evidence="3">DUF3502 domain-containing protein</fullName>
    </recommendedName>
</protein>
<accession>A0ABU9AUZ1</accession>
<proteinExistence type="predicted"/>
<dbReference type="EMBL" id="JBBUKT010000005">
    <property type="protein sequence ID" value="MEK7951565.1"/>
    <property type="molecule type" value="Genomic_DNA"/>
</dbReference>
<keyword evidence="2" id="KW-1185">Reference proteome</keyword>
<dbReference type="Proteomes" id="UP001371305">
    <property type="component" value="Unassembled WGS sequence"/>
</dbReference>